<dbReference type="EMBL" id="CP056775">
    <property type="protein sequence ID" value="QRR01470.1"/>
    <property type="molecule type" value="Genomic_DNA"/>
</dbReference>
<reference evidence="1 2" key="1">
    <citation type="submission" date="2020-06" db="EMBL/GenBank/DDBJ databases">
        <title>Dyadobacter sandarakinus sp. nov., isolated from the soil of the Arctic Yellow River Station.</title>
        <authorList>
            <person name="Zhang Y."/>
            <person name="Peng F."/>
        </authorList>
    </citation>
    <scope>NUCLEOTIDE SEQUENCE [LARGE SCALE GENOMIC DNA]</scope>
    <source>
        <strain evidence="1 2">Q3-56</strain>
    </source>
</reference>
<keyword evidence="2" id="KW-1185">Reference proteome</keyword>
<evidence type="ECO:0008006" key="3">
    <source>
        <dbReference type="Google" id="ProtNLM"/>
    </source>
</evidence>
<proteinExistence type="predicted"/>
<dbReference type="Proteomes" id="UP000612680">
    <property type="component" value="Chromosome"/>
</dbReference>
<evidence type="ECO:0000313" key="2">
    <source>
        <dbReference type="Proteomes" id="UP000612680"/>
    </source>
</evidence>
<protein>
    <recommendedName>
        <fullName evidence="3">Lipocalin-like domain-containing protein</fullName>
    </recommendedName>
</protein>
<organism evidence="1 2">
    <name type="scientific">Dyadobacter sandarakinus</name>
    <dbReference type="NCBI Taxonomy" id="2747268"/>
    <lineage>
        <taxon>Bacteria</taxon>
        <taxon>Pseudomonadati</taxon>
        <taxon>Bacteroidota</taxon>
        <taxon>Cytophagia</taxon>
        <taxon>Cytophagales</taxon>
        <taxon>Spirosomataceae</taxon>
        <taxon>Dyadobacter</taxon>
    </lineage>
</organism>
<dbReference type="RefSeq" id="WP_204663822.1">
    <property type="nucleotide sequence ID" value="NZ_CP056775.1"/>
</dbReference>
<evidence type="ECO:0000313" key="1">
    <source>
        <dbReference type="EMBL" id="QRR01470.1"/>
    </source>
</evidence>
<dbReference type="PROSITE" id="PS51257">
    <property type="entry name" value="PROKAR_LIPOPROTEIN"/>
    <property type="match status" value="1"/>
</dbReference>
<gene>
    <name evidence="1" type="ORF">HWI92_11425</name>
</gene>
<accession>A0ABX7I6F2</accession>
<sequence>MKIYPMMLLASITVLTGCEKENSIPVPLYNPLSGVYIGEVTYVGLDGSGNVDPEYPTEKHTIKFEIEGVNFNRPECGCAGAIAVNETEATVQFTSSEKGCEDAGSLNGQSWFFSNDIIGKFDFTMHDDTLHLSGIPDSTKNPANLQKSIVAIRQKP</sequence>
<name>A0ABX7I6F2_9BACT</name>